<organism evidence="1 2">
    <name type="scientific">Thiobacillus sedimenti</name>
    <dbReference type="NCBI Taxonomy" id="3110231"/>
    <lineage>
        <taxon>Bacteria</taxon>
        <taxon>Pseudomonadati</taxon>
        <taxon>Pseudomonadota</taxon>
        <taxon>Betaproteobacteria</taxon>
        <taxon>Nitrosomonadales</taxon>
        <taxon>Thiobacillaceae</taxon>
        <taxon>Thiobacillus</taxon>
    </lineage>
</organism>
<sequence length="137" mass="15010">MSTPPSLLMVNACIGTANFKKLYQALGYAVAAEWSERKAISLVRKTPPAVIVADFYHQTDFRDRLSNLESLLAAVQASPHTRILVFYEPAHQPALDKVRARLRIDAALAMPVQEAELRDILQGWMGQAAGDPAAASH</sequence>
<evidence type="ECO:0000313" key="1">
    <source>
        <dbReference type="EMBL" id="WRS39289.1"/>
    </source>
</evidence>
<proteinExistence type="predicted"/>
<name>A0ABZ1CJA8_9PROT</name>
<dbReference type="EMBL" id="CP141769">
    <property type="protein sequence ID" value="WRS39289.1"/>
    <property type="molecule type" value="Genomic_DNA"/>
</dbReference>
<dbReference type="Proteomes" id="UP001334732">
    <property type="component" value="Chromosome"/>
</dbReference>
<keyword evidence="2" id="KW-1185">Reference proteome</keyword>
<accession>A0ABZ1CJA8</accession>
<reference evidence="1 2" key="1">
    <citation type="submission" date="2023-12" db="EMBL/GenBank/DDBJ databases">
        <title>Thiobacillus sedimentum sp. nov., a chemolithoautotrophic sulfur-oxidizing bacterium isolated from freshwater sediment.</title>
        <authorList>
            <person name="Luo J."/>
            <person name="Dai C."/>
        </authorList>
    </citation>
    <scope>NUCLEOTIDE SEQUENCE [LARGE SCALE GENOMIC DNA]</scope>
    <source>
        <strain evidence="1 2">SCUT-2</strain>
    </source>
</reference>
<evidence type="ECO:0008006" key="3">
    <source>
        <dbReference type="Google" id="ProtNLM"/>
    </source>
</evidence>
<protein>
    <recommendedName>
        <fullName evidence="3">Response regulatory domain-containing protein</fullName>
    </recommendedName>
</protein>
<evidence type="ECO:0000313" key="2">
    <source>
        <dbReference type="Proteomes" id="UP001334732"/>
    </source>
</evidence>
<gene>
    <name evidence="1" type="ORF">VA613_00040</name>
</gene>
<dbReference type="RefSeq" id="WP_324779820.1">
    <property type="nucleotide sequence ID" value="NZ_CP141769.1"/>
</dbReference>